<dbReference type="EMBL" id="CP150887">
    <property type="protein sequence ID" value="WZB90464.1"/>
    <property type="molecule type" value="Genomic_DNA"/>
</dbReference>
<reference evidence="2 3" key="1">
    <citation type="submission" date="2024-04" db="EMBL/GenBank/DDBJ databases">
        <title>Okeanomitos corallinicola gen. &amp; sp. nov. (Nostocales, Cyanobacteria), a new toxic marine heterocyst-forming cyanobacterium from a coral reef.</title>
        <authorList>
            <person name="Li H."/>
            <person name="Li R."/>
            <person name="Kang J."/>
            <person name="Hii K.S."/>
            <person name="Mohamed H.F."/>
            <person name="Xu X."/>
            <person name="Luo Z."/>
        </authorList>
    </citation>
    <scope>NUCLEOTIDE SEQUENCE [LARGE SCALE GENOMIC DNA]</scope>
    <source>
        <strain evidence="2 3">TIOX110</strain>
        <plasmid evidence="2 3">unnamed</plasmid>
    </source>
</reference>
<geneLocation type="plasmid" evidence="2 3">
    <name>unnamed</name>
</geneLocation>
<proteinExistence type="predicted"/>
<organism evidence="2 3">
    <name type="scientific">Okeanomitos corallinicola TIOX110</name>
    <dbReference type="NCBI Taxonomy" id="3133117"/>
    <lineage>
        <taxon>Bacteria</taxon>
        <taxon>Bacillati</taxon>
        <taxon>Cyanobacteriota</taxon>
        <taxon>Cyanophyceae</taxon>
        <taxon>Nostocales</taxon>
        <taxon>Aphanizomenonaceae</taxon>
        <taxon>Okeanomitos</taxon>
    </lineage>
</organism>
<keyword evidence="1" id="KW-0812">Transmembrane</keyword>
<dbReference type="Proteomes" id="UP001483337">
    <property type="component" value="Plasmid unnamed"/>
</dbReference>
<accession>A0ABZ2UYQ6</accession>
<sequence>MLVAATVPHNSRKCCIDFSKFLQQYNNPQGWTMIGGLLVVLILLQISGTGKGKITTGKVCGISEKLAATNLALKQIKEHKHNKVTLWSGTPRYWAKGKWRGLMANLQTLLGAAPTVWFPHAERGTLVIGAPGSGKTYSTIDRMLESAMQQGFPIILYDKKGDVRFVG</sequence>
<dbReference type="InterPro" id="IPR027417">
    <property type="entry name" value="P-loop_NTPase"/>
</dbReference>
<dbReference type="Gene3D" id="3.40.50.300">
    <property type="entry name" value="P-loop containing nucleotide triphosphate hydrolases"/>
    <property type="match status" value="1"/>
</dbReference>
<evidence type="ECO:0000256" key="1">
    <source>
        <dbReference type="SAM" id="Phobius"/>
    </source>
</evidence>
<keyword evidence="1" id="KW-1133">Transmembrane helix</keyword>
<feature type="transmembrane region" description="Helical" evidence="1">
    <location>
        <begin position="30"/>
        <end position="48"/>
    </location>
</feature>
<name>A0ABZ2UYQ6_9CYAN</name>
<gene>
    <name evidence="2" type="ORF">WJM97_22965</name>
</gene>
<evidence type="ECO:0000313" key="2">
    <source>
        <dbReference type="EMBL" id="WZB90464.1"/>
    </source>
</evidence>
<evidence type="ECO:0000313" key="3">
    <source>
        <dbReference type="Proteomes" id="UP001483337"/>
    </source>
</evidence>
<keyword evidence="1" id="KW-0472">Membrane</keyword>
<dbReference type="RefSeq" id="WP_353933350.1">
    <property type="nucleotide sequence ID" value="NZ_CP150887.1"/>
</dbReference>
<keyword evidence="2" id="KW-0614">Plasmid</keyword>
<protein>
    <submittedName>
        <fullName evidence="2">Type IV secretory system conjugative DNA transfer family protein</fullName>
    </submittedName>
</protein>
<dbReference type="CDD" id="cd01127">
    <property type="entry name" value="TrwB_TraG_TraD_VirD4"/>
    <property type="match status" value="1"/>
</dbReference>
<dbReference type="SUPFAM" id="SSF52540">
    <property type="entry name" value="P-loop containing nucleoside triphosphate hydrolases"/>
    <property type="match status" value="1"/>
</dbReference>
<keyword evidence="3" id="KW-1185">Reference proteome</keyword>